<accession>A0A202FEJ7</accession>
<comment type="caution">
    <text evidence="1">The sequence shown here is derived from an EMBL/GenBank/DDBJ whole genome shotgun (WGS) entry which is preliminary data.</text>
</comment>
<dbReference type="RefSeq" id="WP_056952926.1">
    <property type="nucleotide sequence ID" value="NZ_LNUA01000032.1"/>
</dbReference>
<dbReference type="AlphaFoldDB" id="A0A202FEJ7"/>
<sequence>MKTNQRLEIIKQECRLRQDLKSIQFTHYFSNQFMEKYTQFFCIEDFFKELGITNRISLYTVSQESWEQQVQMTTTFSSWQEMLNKAGEEYSSQKFY</sequence>
<dbReference type="Proteomes" id="UP000196232">
    <property type="component" value="Unassembled WGS sequence"/>
</dbReference>
<proteinExistence type="predicted"/>
<protein>
    <submittedName>
        <fullName evidence="1">Uncharacterized protein</fullName>
    </submittedName>
</protein>
<organism evidence="1 2">
    <name type="scientific">Companilactobacillus bobalius</name>
    <dbReference type="NCBI Taxonomy" id="2801451"/>
    <lineage>
        <taxon>Bacteria</taxon>
        <taxon>Bacillati</taxon>
        <taxon>Bacillota</taxon>
        <taxon>Bacilli</taxon>
        <taxon>Lactobacillales</taxon>
        <taxon>Lactobacillaceae</taxon>
        <taxon>Companilactobacillus</taxon>
    </lineage>
</organism>
<dbReference type="EMBL" id="MYFM01000001">
    <property type="protein sequence ID" value="OVE98909.1"/>
    <property type="molecule type" value="Genomic_DNA"/>
</dbReference>
<gene>
    <name evidence="1" type="ORF">LKACC16343_00021</name>
</gene>
<reference evidence="1 2" key="1">
    <citation type="submission" date="2017-03" db="EMBL/GenBank/DDBJ databases">
        <title>Genome sequence of Lactobacillus bobalius KACC 16343.</title>
        <authorList>
            <person name="Chun J."/>
        </authorList>
    </citation>
    <scope>NUCLEOTIDE SEQUENCE [LARGE SCALE GENOMIC DNA]</scope>
    <source>
        <strain evidence="1 2">KACC 16343</strain>
    </source>
</reference>
<evidence type="ECO:0000313" key="2">
    <source>
        <dbReference type="Proteomes" id="UP000196232"/>
    </source>
</evidence>
<evidence type="ECO:0000313" key="1">
    <source>
        <dbReference type="EMBL" id="OVE98909.1"/>
    </source>
</evidence>
<name>A0A202FEJ7_9LACO</name>